<dbReference type="GO" id="GO:0000184">
    <property type="term" value="P:nuclear-transcribed mRNA catabolic process, nonsense-mediated decay"/>
    <property type="evidence" value="ECO:0007669"/>
    <property type="project" value="InterPro"/>
</dbReference>
<dbReference type="Gene3D" id="1.25.40.180">
    <property type="match status" value="1"/>
</dbReference>
<sequence length="90" mass="10187">MALRERNLSSERPSETTLKSLDSSLKKVAAFLQKIKERLGEETRKQLLEELPKLNLSKYVEEVALGVKYHTITVVACVISALYHEDDGAR</sequence>
<dbReference type="GO" id="GO:0005737">
    <property type="term" value="C:cytoplasm"/>
    <property type="evidence" value="ECO:0007669"/>
    <property type="project" value="TreeGrafter"/>
</dbReference>
<dbReference type="PANTHER" id="PTHR12839">
    <property type="entry name" value="NONSENSE-MEDIATED MRNA DECAY PROTEIN 2 UP-FRAMESHIFT SUPPRESSOR 2"/>
    <property type="match status" value="1"/>
</dbReference>
<feature type="region of interest" description="Disordered" evidence="1">
    <location>
        <begin position="1"/>
        <end position="20"/>
    </location>
</feature>
<organism evidence="2 3">
    <name type="scientific">Chrysochromulina tobinii</name>
    <dbReference type="NCBI Taxonomy" id="1460289"/>
    <lineage>
        <taxon>Eukaryota</taxon>
        <taxon>Haptista</taxon>
        <taxon>Haptophyta</taxon>
        <taxon>Prymnesiophyceae</taxon>
        <taxon>Prymnesiales</taxon>
        <taxon>Chrysochromulinaceae</taxon>
        <taxon>Chrysochromulina</taxon>
    </lineage>
</organism>
<proteinExistence type="predicted"/>
<evidence type="ECO:0000256" key="1">
    <source>
        <dbReference type="SAM" id="MobiDB-lite"/>
    </source>
</evidence>
<evidence type="ECO:0000313" key="3">
    <source>
        <dbReference type="Proteomes" id="UP000037460"/>
    </source>
</evidence>
<accession>A0A0M0K624</accession>
<gene>
    <name evidence="2" type="ORF">Ctob_015814</name>
</gene>
<dbReference type="InterPro" id="IPR039762">
    <property type="entry name" value="Nmd2/UPF2"/>
</dbReference>
<protein>
    <submittedName>
        <fullName evidence="2">Regulator of nonsense transcripts 2-like protein</fullName>
    </submittedName>
</protein>
<comment type="caution">
    <text evidence="2">The sequence shown here is derived from an EMBL/GenBank/DDBJ whole genome shotgun (WGS) entry which is preliminary data.</text>
</comment>
<name>A0A0M0K624_9EUKA</name>
<evidence type="ECO:0000313" key="2">
    <source>
        <dbReference type="EMBL" id="KOO34259.1"/>
    </source>
</evidence>
<keyword evidence="3" id="KW-1185">Reference proteome</keyword>
<dbReference type="Proteomes" id="UP000037460">
    <property type="component" value="Unassembled WGS sequence"/>
</dbReference>
<feature type="compositionally biased region" description="Basic and acidic residues" evidence="1">
    <location>
        <begin position="1"/>
        <end position="14"/>
    </location>
</feature>
<reference evidence="3" key="1">
    <citation type="journal article" date="2015" name="PLoS Genet.">
        <title>Genome Sequence and Transcriptome Analyses of Chrysochromulina tobin: Metabolic Tools for Enhanced Algal Fitness in the Prominent Order Prymnesiales (Haptophyceae).</title>
        <authorList>
            <person name="Hovde B.T."/>
            <person name="Deodato C.R."/>
            <person name="Hunsperger H.M."/>
            <person name="Ryken S.A."/>
            <person name="Yost W."/>
            <person name="Jha R.K."/>
            <person name="Patterson J."/>
            <person name="Monnat R.J. Jr."/>
            <person name="Barlow S.B."/>
            <person name="Starkenburg S.R."/>
            <person name="Cattolico R.A."/>
        </authorList>
    </citation>
    <scope>NUCLEOTIDE SEQUENCE</scope>
    <source>
        <strain evidence="3">CCMP291</strain>
    </source>
</reference>
<dbReference type="AlphaFoldDB" id="A0A0M0K624"/>
<dbReference type="GO" id="GO:0035145">
    <property type="term" value="C:exon-exon junction complex"/>
    <property type="evidence" value="ECO:0007669"/>
    <property type="project" value="TreeGrafter"/>
</dbReference>
<dbReference type="PANTHER" id="PTHR12839:SF7">
    <property type="entry name" value="REGULATOR OF NONSENSE TRANSCRIPTS 2"/>
    <property type="match status" value="1"/>
</dbReference>
<dbReference type="OrthoDB" id="27832at2759"/>
<dbReference type="EMBL" id="JWZX01001278">
    <property type="protein sequence ID" value="KOO34259.1"/>
    <property type="molecule type" value="Genomic_DNA"/>
</dbReference>